<dbReference type="SUPFAM" id="SSF48113">
    <property type="entry name" value="Heme-dependent peroxidases"/>
    <property type="match status" value="1"/>
</dbReference>
<evidence type="ECO:0000313" key="6">
    <source>
        <dbReference type="EMBL" id="EDO42052.1"/>
    </source>
</evidence>
<dbReference type="KEGG" id="nve:5513851"/>
<organism evidence="6 7">
    <name type="scientific">Nematostella vectensis</name>
    <name type="common">Starlet sea anemone</name>
    <dbReference type="NCBI Taxonomy" id="45351"/>
    <lineage>
        <taxon>Eukaryota</taxon>
        <taxon>Metazoa</taxon>
        <taxon>Cnidaria</taxon>
        <taxon>Anthozoa</taxon>
        <taxon>Hexacorallia</taxon>
        <taxon>Actiniaria</taxon>
        <taxon>Edwardsiidae</taxon>
        <taxon>Nematostella</taxon>
    </lineage>
</organism>
<keyword evidence="4" id="KW-0325">Glycoprotein</keyword>
<dbReference type="PROSITE" id="PS50292">
    <property type="entry name" value="PEROXIDASE_3"/>
    <property type="match status" value="1"/>
</dbReference>
<feature type="non-terminal residue" evidence="6">
    <location>
        <position position="567"/>
    </location>
</feature>
<dbReference type="GO" id="GO:0005576">
    <property type="term" value="C:extracellular region"/>
    <property type="evidence" value="ECO:0007669"/>
    <property type="project" value="UniProtKB-SubCell"/>
</dbReference>
<comment type="subcellular location">
    <subcellularLocation>
        <location evidence="1">Secreted</location>
    </subcellularLocation>
</comment>
<dbReference type="eggNOG" id="KOG2408">
    <property type="taxonomic scope" value="Eukaryota"/>
</dbReference>
<dbReference type="Pfam" id="PF03098">
    <property type="entry name" value="An_peroxidase"/>
    <property type="match status" value="1"/>
</dbReference>
<dbReference type="Proteomes" id="UP000001593">
    <property type="component" value="Unassembled WGS sequence"/>
</dbReference>
<dbReference type="HOGENOM" id="CLU_006087_2_2_1"/>
<dbReference type="GO" id="GO:0006979">
    <property type="term" value="P:response to oxidative stress"/>
    <property type="evidence" value="ECO:0007669"/>
    <property type="project" value="InterPro"/>
</dbReference>
<evidence type="ECO:0000256" key="5">
    <source>
        <dbReference type="PIRSR" id="PIRSR619791-2"/>
    </source>
</evidence>
<keyword evidence="5" id="KW-0349">Heme</keyword>
<dbReference type="PANTHER" id="PTHR11475">
    <property type="entry name" value="OXIDASE/PEROXIDASE"/>
    <property type="match status" value="1"/>
</dbReference>
<dbReference type="InterPro" id="IPR010255">
    <property type="entry name" value="Haem_peroxidase_sf"/>
</dbReference>
<dbReference type="PANTHER" id="PTHR11475:SF4">
    <property type="entry name" value="CHORION PEROXIDASE"/>
    <property type="match status" value="1"/>
</dbReference>
<dbReference type="OMA" id="NCERNLC"/>
<keyword evidence="3" id="KW-0732">Signal</keyword>
<keyword evidence="2" id="KW-0964">Secreted</keyword>
<evidence type="ECO:0000256" key="2">
    <source>
        <dbReference type="ARBA" id="ARBA00022525"/>
    </source>
</evidence>
<sequence length="567" mass="64061">RYRTMDGTCNNLDNPLWGSAPVPFSRMSDPVYYDDNRLSDPVGFPDQPFAPSLPSPHFISKEFFIHSRRAKPGESGYSHMLMQWGQFLDHDITFTAESEGAQKCFLPNCDGSSEDYESPCFPIMYPNGDGCTMFTRSAAACQNDDKNVRPREQLNTVTSFIDGSQIYGSSLATMVNLRNYISKKGYLRTSSPDLLPYIKTTLKPPLNLCQIFGGCFDAGDFRVNEQVALSSMHTMWVREHNRIARQLYELNRHWDDDTIYQEARKIVGAELQHITYTEFLPKILGPDAIPQYTGYRNVNPTIMNVFATAAFRFGHSTVRPSFSRLNANFDPIGPDVPLIDAFFNNKLVQSTGIEPFLLGLLANFSQDVDRELAAGLTKHLFQQPESQHGFDLAALNIQRGRDHGLPGYGVWRRECNLTHAEIFEETRDEIRDPVTRQILDRVYNGSVEFADLWVSGLAENPVKGASVGPTFLCILRSQFRRLRDGDRFWYENNGVFGKEQLEEIKKISLSRVMCDNLPGIVSVQRDAFRAPSSSDLRVACARISGIDLTKWKDNGRPPGVPGEIKFV</sequence>
<evidence type="ECO:0000256" key="1">
    <source>
        <dbReference type="ARBA" id="ARBA00004613"/>
    </source>
</evidence>
<evidence type="ECO:0000313" key="7">
    <source>
        <dbReference type="Proteomes" id="UP000001593"/>
    </source>
</evidence>
<dbReference type="InterPro" id="IPR019791">
    <property type="entry name" value="Haem_peroxidase_animal"/>
</dbReference>
<dbReference type="CDD" id="cd09823">
    <property type="entry name" value="peroxinectin_like"/>
    <property type="match status" value="1"/>
</dbReference>
<dbReference type="GO" id="GO:0004601">
    <property type="term" value="F:peroxidase activity"/>
    <property type="evidence" value="ECO:0000318"/>
    <property type="project" value="GO_Central"/>
</dbReference>
<dbReference type="EMBL" id="DS469569">
    <property type="protein sequence ID" value="EDO42052.1"/>
    <property type="molecule type" value="Genomic_DNA"/>
</dbReference>
<dbReference type="PRINTS" id="PR00457">
    <property type="entry name" value="ANPEROXIDASE"/>
</dbReference>
<gene>
    <name evidence="6" type="ORF">NEMVEDRAFT_v1g102161</name>
</gene>
<dbReference type="AlphaFoldDB" id="A7S2J2"/>
<keyword evidence="7" id="KW-1185">Reference proteome</keyword>
<evidence type="ECO:0000256" key="4">
    <source>
        <dbReference type="ARBA" id="ARBA00023180"/>
    </source>
</evidence>
<accession>A7S2J2</accession>
<dbReference type="FunFam" id="1.10.640.10:FF:000003">
    <property type="entry name" value="chorion peroxidase"/>
    <property type="match status" value="1"/>
</dbReference>
<feature type="binding site" description="axial binding residue" evidence="5">
    <location>
        <position position="315"/>
    </location>
    <ligand>
        <name>heme b</name>
        <dbReference type="ChEBI" id="CHEBI:60344"/>
    </ligand>
    <ligandPart>
        <name>Fe</name>
        <dbReference type="ChEBI" id="CHEBI:18248"/>
    </ligandPart>
</feature>
<proteinExistence type="predicted"/>
<dbReference type="Gene3D" id="1.10.640.10">
    <property type="entry name" value="Haem peroxidase domain superfamily, animal type"/>
    <property type="match status" value="1"/>
</dbReference>
<dbReference type="GO" id="GO:0046872">
    <property type="term" value="F:metal ion binding"/>
    <property type="evidence" value="ECO:0007669"/>
    <property type="project" value="UniProtKB-KW"/>
</dbReference>
<dbReference type="InParanoid" id="A7S2J2"/>
<protein>
    <submittedName>
        <fullName evidence="6">Uncharacterized protein</fullName>
    </submittedName>
</protein>
<keyword evidence="5" id="KW-0408">Iron</keyword>
<evidence type="ECO:0000256" key="3">
    <source>
        <dbReference type="ARBA" id="ARBA00022729"/>
    </source>
</evidence>
<dbReference type="GO" id="GO:0020037">
    <property type="term" value="F:heme binding"/>
    <property type="evidence" value="ECO:0007669"/>
    <property type="project" value="InterPro"/>
</dbReference>
<dbReference type="PhylomeDB" id="A7S2J2"/>
<keyword evidence="5" id="KW-0479">Metal-binding</keyword>
<name>A7S2J2_NEMVE</name>
<reference evidence="6 7" key="1">
    <citation type="journal article" date="2007" name="Science">
        <title>Sea anemone genome reveals ancestral eumetazoan gene repertoire and genomic organization.</title>
        <authorList>
            <person name="Putnam N.H."/>
            <person name="Srivastava M."/>
            <person name="Hellsten U."/>
            <person name="Dirks B."/>
            <person name="Chapman J."/>
            <person name="Salamov A."/>
            <person name="Terry A."/>
            <person name="Shapiro H."/>
            <person name="Lindquist E."/>
            <person name="Kapitonov V.V."/>
            <person name="Jurka J."/>
            <person name="Genikhovich G."/>
            <person name="Grigoriev I.V."/>
            <person name="Lucas S.M."/>
            <person name="Steele R.E."/>
            <person name="Finnerty J.R."/>
            <person name="Technau U."/>
            <person name="Martindale M.Q."/>
            <person name="Rokhsar D.S."/>
        </authorList>
    </citation>
    <scope>NUCLEOTIDE SEQUENCE [LARGE SCALE GENOMIC DNA]</scope>
    <source>
        <strain evidence="7">CH2 X CH6</strain>
    </source>
</reference>
<dbReference type="InterPro" id="IPR037120">
    <property type="entry name" value="Haem_peroxidase_sf_animal"/>
</dbReference>